<dbReference type="Pfam" id="PF18722">
    <property type="entry name" value="MazG_C"/>
    <property type="match status" value="1"/>
</dbReference>
<dbReference type="InterPro" id="IPR041407">
    <property type="entry name" value="MazG_C"/>
</dbReference>
<feature type="domain" description="MazG C-terminal" evidence="3">
    <location>
        <begin position="223"/>
        <end position="407"/>
    </location>
</feature>
<dbReference type="Proteomes" id="UP000267164">
    <property type="component" value="Chromosome"/>
</dbReference>
<evidence type="ECO:0008006" key="6">
    <source>
        <dbReference type="Google" id="ProtNLM"/>
    </source>
</evidence>
<dbReference type="CDD" id="cd11541">
    <property type="entry name" value="NTP-PPase_u4"/>
    <property type="match status" value="1"/>
</dbReference>
<organism evidence="4 5">
    <name type="scientific">Nocardia yunnanensis</name>
    <dbReference type="NCBI Taxonomy" id="2382165"/>
    <lineage>
        <taxon>Bacteria</taxon>
        <taxon>Bacillati</taxon>
        <taxon>Actinomycetota</taxon>
        <taxon>Actinomycetes</taxon>
        <taxon>Mycobacteriales</taxon>
        <taxon>Nocardiaceae</taxon>
        <taxon>Nocardia</taxon>
    </lineage>
</organism>
<dbReference type="EMBL" id="CP032568">
    <property type="protein sequence ID" value="AYF78514.1"/>
    <property type="molecule type" value="Genomic_DNA"/>
</dbReference>
<dbReference type="AlphaFoldDB" id="A0A386ZMX1"/>
<feature type="compositionally biased region" description="Basic residues" evidence="1">
    <location>
        <begin position="74"/>
        <end position="84"/>
    </location>
</feature>
<dbReference type="Pfam" id="PF03819">
    <property type="entry name" value="MazG"/>
    <property type="match status" value="1"/>
</dbReference>
<protein>
    <recommendedName>
        <fullName evidence="6">Pyrophosphatase</fullName>
    </recommendedName>
</protein>
<name>A0A386ZMX1_9NOCA</name>
<dbReference type="Gene3D" id="1.10.287.1080">
    <property type="entry name" value="MazG-like"/>
    <property type="match status" value="1"/>
</dbReference>
<proteinExistence type="predicted"/>
<sequence>MPTPIAVLLAGGRPLGRSVAPTSSPRPSPRWLAGRSRSRSVPARGCRHPAASRSACRRPAPTARRAAGQDSLRHPRPAARRSSRPRPLLSSAISTCRVSQQPCSMVQHCWIFHQTRSKSRQGALVKFSEYQQQASHTNQAGADLTVHLLGLSAEAGSVAAVAKTRIRYGESYAGWRKQMREELGDILWYVAAIADNLGLDLDDVAQANLHRTRTRWMPTPGYQLDIEAPADEQLPRRGTYEFRQRRNDEGRWEATVHMDGHQVGDPLTDNALNDDGYRFHDVFHLAYATILGWSPVTRALLKRKRKSVADLDEAEDGGRGIVIEEGVAAFAFAYGEVHNHLDGITRLDQSVLNAIAMMTATLEVGVRSPADWESAIIQGYRMFRELLAHGGGSVTFDADHRTLSFTPPA</sequence>
<accession>A0A386ZMX1</accession>
<dbReference type="InterPro" id="IPR011379">
    <property type="entry name" value="MazG-related_GP37"/>
</dbReference>
<keyword evidence="5" id="KW-1185">Reference proteome</keyword>
<dbReference type="SUPFAM" id="SSF101386">
    <property type="entry name" value="all-alpha NTP pyrophosphatases"/>
    <property type="match status" value="1"/>
</dbReference>
<dbReference type="OrthoDB" id="5953925at2"/>
<evidence type="ECO:0000259" key="3">
    <source>
        <dbReference type="Pfam" id="PF18722"/>
    </source>
</evidence>
<dbReference type="KEGG" id="nyu:D7D52_37070"/>
<evidence type="ECO:0000256" key="1">
    <source>
        <dbReference type="SAM" id="MobiDB-lite"/>
    </source>
</evidence>
<evidence type="ECO:0000313" key="4">
    <source>
        <dbReference type="EMBL" id="AYF78514.1"/>
    </source>
</evidence>
<evidence type="ECO:0000313" key="5">
    <source>
        <dbReference type="Proteomes" id="UP000267164"/>
    </source>
</evidence>
<feature type="region of interest" description="Disordered" evidence="1">
    <location>
        <begin position="11"/>
        <end position="87"/>
    </location>
</feature>
<feature type="domain" description="NTP pyrophosphohydrolase MazG-like" evidence="2">
    <location>
        <begin position="176"/>
        <end position="215"/>
    </location>
</feature>
<reference evidence="4 5" key="1">
    <citation type="submission" date="2018-09" db="EMBL/GenBank/DDBJ databases">
        <title>Nocardia yunnanensis sp. nov., an actinomycete isolated from a soil sample.</title>
        <authorList>
            <person name="Zhang J."/>
        </authorList>
    </citation>
    <scope>NUCLEOTIDE SEQUENCE [LARGE SCALE GENOMIC DNA]</scope>
    <source>
        <strain evidence="4 5">CFHS0054</strain>
    </source>
</reference>
<dbReference type="InterPro" id="IPR004518">
    <property type="entry name" value="MazG-like_dom"/>
</dbReference>
<feature type="compositionally biased region" description="Low complexity" evidence="1">
    <location>
        <begin position="48"/>
        <end position="66"/>
    </location>
</feature>
<gene>
    <name evidence="4" type="ORF">D7D52_37070</name>
</gene>
<evidence type="ECO:0000259" key="2">
    <source>
        <dbReference type="Pfam" id="PF03819"/>
    </source>
</evidence>